<dbReference type="AlphaFoldDB" id="A0A1E7Q8N4"/>
<keyword evidence="10" id="KW-1185">Reference proteome</keyword>
<comment type="similarity">
    <text evidence="2 5">Belongs to the RecX family.</text>
</comment>
<protein>
    <recommendedName>
        <fullName evidence="3 5">Regulatory protein RecX</fullName>
    </recommendedName>
</protein>
<gene>
    <name evidence="5" type="primary">recX</name>
    <name evidence="9" type="ORF">BI198_13460</name>
</gene>
<dbReference type="Pfam" id="PF21981">
    <property type="entry name" value="RecX_HTH3"/>
    <property type="match status" value="1"/>
</dbReference>
<name>A0A1E7Q8N4_9GAMM</name>
<dbReference type="InterPro" id="IPR053926">
    <property type="entry name" value="RecX_HTH_1st"/>
</dbReference>
<organism evidence="9 10">
    <name type="scientific">Rheinheimera salexigens</name>
    <dbReference type="NCBI Taxonomy" id="1628148"/>
    <lineage>
        <taxon>Bacteria</taxon>
        <taxon>Pseudomonadati</taxon>
        <taxon>Pseudomonadota</taxon>
        <taxon>Gammaproteobacteria</taxon>
        <taxon>Chromatiales</taxon>
        <taxon>Chromatiaceae</taxon>
        <taxon>Rheinheimera</taxon>
    </lineage>
</organism>
<evidence type="ECO:0000256" key="3">
    <source>
        <dbReference type="ARBA" id="ARBA00018111"/>
    </source>
</evidence>
<evidence type="ECO:0000313" key="10">
    <source>
        <dbReference type="Proteomes" id="UP000242258"/>
    </source>
</evidence>
<feature type="domain" description="RecX second three-helical" evidence="6">
    <location>
        <begin position="56"/>
        <end position="84"/>
    </location>
</feature>
<evidence type="ECO:0000259" key="8">
    <source>
        <dbReference type="Pfam" id="PF21982"/>
    </source>
</evidence>
<feature type="domain" description="RecX first three-helical" evidence="8">
    <location>
        <begin position="8"/>
        <end position="46"/>
    </location>
</feature>
<evidence type="ECO:0000256" key="5">
    <source>
        <dbReference type="HAMAP-Rule" id="MF_01114"/>
    </source>
</evidence>
<evidence type="ECO:0000313" key="9">
    <source>
        <dbReference type="EMBL" id="OEY70461.1"/>
    </source>
</evidence>
<dbReference type="HAMAP" id="MF_01114">
    <property type="entry name" value="RecX"/>
    <property type="match status" value="1"/>
</dbReference>
<dbReference type="GO" id="GO:0006282">
    <property type="term" value="P:regulation of DNA repair"/>
    <property type="evidence" value="ECO:0007669"/>
    <property type="project" value="UniProtKB-UniRule"/>
</dbReference>
<evidence type="ECO:0000259" key="7">
    <source>
        <dbReference type="Pfam" id="PF21981"/>
    </source>
</evidence>
<dbReference type="Gene3D" id="1.10.10.10">
    <property type="entry name" value="Winged helix-like DNA-binding domain superfamily/Winged helix DNA-binding domain"/>
    <property type="match status" value="3"/>
</dbReference>
<dbReference type="InterPro" id="IPR053924">
    <property type="entry name" value="RecX_HTH_2nd"/>
</dbReference>
<dbReference type="STRING" id="1628148.BI198_13460"/>
<dbReference type="EMBL" id="MKEK01000001">
    <property type="protein sequence ID" value="OEY70461.1"/>
    <property type="molecule type" value="Genomic_DNA"/>
</dbReference>
<dbReference type="InterPro" id="IPR003783">
    <property type="entry name" value="Regulatory_RecX"/>
</dbReference>
<dbReference type="Proteomes" id="UP000242258">
    <property type="component" value="Unassembled WGS sequence"/>
</dbReference>
<dbReference type="Pfam" id="PF02631">
    <property type="entry name" value="RecX_HTH2"/>
    <property type="match status" value="1"/>
</dbReference>
<evidence type="ECO:0000256" key="2">
    <source>
        <dbReference type="ARBA" id="ARBA00009695"/>
    </source>
</evidence>
<reference evidence="10" key="1">
    <citation type="submission" date="2016-09" db="EMBL/GenBank/DDBJ databases">
        <authorList>
            <person name="Wan X."/>
            <person name="Hou S."/>
        </authorList>
    </citation>
    <scope>NUCLEOTIDE SEQUENCE [LARGE SCALE GENOMIC DNA]</scope>
    <source>
        <strain evidence="10">KH87</strain>
    </source>
</reference>
<dbReference type="InterPro" id="IPR053925">
    <property type="entry name" value="RecX_HTH_3rd"/>
</dbReference>
<evidence type="ECO:0000256" key="1">
    <source>
        <dbReference type="ARBA" id="ARBA00004496"/>
    </source>
</evidence>
<comment type="function">
    <text evidence="5">Modulates RecA activity.</text>
</comment>
<dbReference type="OrthoDB" id="7066780at2"/>
<dbReference type="PANTHER" id="PTHR33602:SF1">
    <property type="entry name" value="REGULATORY PROTEIN RECX FAMILY PROTEIN"/>
    <property type="match status" value="1"/>
</dbReference>
<evidence type="ECO:0000256" key="4">
    <source>
        <dbReference type="ARBA" id="ARBA00022490"/>
    </source>
</evidence>
<dbReference type="GO" id="GO:0005737">
    <property type="term" value="C:cytoplasm"/>
    <property type="evidence" value="ECO:0007669"/>
    <property type="project" value="UniProtKB-SubCell"/>
</dbReference>
<feature type="domain" description="RecX third three-helical" evidence="7">
    <location>
        <begin position="99"/>
        <end position="143"/>
    </location>
</feature>
<dbReference type="PANTHER" id="PTHR33602">
    <property type="entry name" value="REGULATORY PROTEIN RECX FAMILY PROTEIN"/>
    <property type="match status" value="1"/>
</dbReference>
<proteinExistence type="inferred from homology"/>
<comment type="caution">
    <text evidence="9">The sequence shown here is derived from an EMBL/GenBank/DDBJ whole genome shotgun (WGS) entry which is preliminary data.</text>
</comment>
<dbReference type="InterPro" id="IPR036388">
    <property type="entry name" value="WH-like_DNA-bd_sf"/>
</dbReference>
<keyword evidence="4 5" id="KW-0963">Cytoplasm</keyword>
<sequence length="147" mass="17710">MLEPAELKHKALSWLTRRDYSEVELRRRLQQLGGLSEHIEQVIAWCKSYDYLNQPRYIKMLVRSRTNRGYGFNYIAQELKQHNIGVDELKLCLAELNIDWFAAAKRVYSKKYSDSPVIDYKDKMKRMAYMQRRGFNHDQIQHIFTEY</sequence>
<evidence type="ECO:0000259" key="6">
    <source>
        <dbReference type="Pfam" id="PF02631"/>
    </source>
</evidence>
<accession>A0A1E7Q8N4</accession>
<dbReference type="Pfam" id="PF21982">
    <property type="entry name" value="RecX_HTH1"/>
    <property type="match status" value="1"/>
</dbReference>
<dbReference type="RefSeq" id="WP_070050015.1">
    <property type="nucleotide sequence ID" value="NZ_CBCSDO010000009.1"/>
</dbReference>
<comment type="subcellular location">
    <subcellularLocation>
        <location evidence="1 5">Cytoplasm</location>
    </subcellularLocation>
</comment>